<evidence type="ECO:0000313" key="3">
    <source>
        <dbReference type="Proteomes" id="UP000198964"/>
    </source>
</evidence>
<organism evidence="2 3">
    <name type="scientific">Sunxiuqinia elliptica</name>
    <dbReference type="NCBI Taxonomy" id="655355"/>
    <lineage>
        <taxon>Bacteria</taxon>
        <taxon>Pseudomonadati</taxon>
        <taxon>Bacteroidota</taxon>
        <taxon>Bacteroidia</taxon>
        <taxon>Marinilabiliales</taxon>
        <taxon>Prolixibacteraceae</taxon>
        <taxon>Sunxiuqinia</taxon>
    </lineage>
</organism>
<dbReference type="STRING" id="655355.SAMN05216283_107154"/>
<keyword evidence="3" id="KW-1185">Reference proteome</keyword>
<dbReference type="AlphaFoldDB" id="A0A1I2J1U3"/>
<dbReference type="RefSeq" id="WP_093920489.1">
    <property type="nucleotide sequence ID" value="NZ_FONW01000007.1"/>
</dbReference>
<dbReference type="EMBL" id="FONW01000007">
    <property type="protein sequence ID" value="SFF48702.1"/>
    <property type="molecule type" value="Genomic_DNA"/>
</dbReference>
<name>A0A1I2J1U3_9BACT</name>
<gene>
    <name evidence="2" type="ORF">SAMN05216283_107154</name>
</gene>
<sequence length="242" mass="27799">MKKKLTHLGYLLLAVVLMHACAAPKSVIRLEPDREDVKWLFGQSYVTDSLYGVVFEVAFDRAVQNQYWFDFNIINHSNMPILIDPVNFTYMAYDSLNNRKLVQPLAAIDPEEQLMSIDKELSRNDARAQNHLGISLVAASVDIATGVATLSDDNPNNDYLRTNMYEEVQNEAIDNEIETQNLNSMREEWSQGTIRKTTLGSNYSMQGKVFFKSYPTADYIKLFIPVDDSRLEIIFNQRHHRP</sequence>
<feature type="signal peptide" evidence="1">
    <location>
        <begin position="1"/>
        <end position="22"/>
    </location>
</feature>
<reference evidence="2 3" key="1">
    <citation type="submission" date="2016-10" db="EMBL/GenBank/DDBJ databases">
        <authorList>
            <person name="de Groot N.N."/>
        </authorList>
    </citation>
    <scope>NUCLEOTIDE SEQUENCE [LARGE SCALE GENOMIC DNA]</scope>
    <source>
        <strain evidence="2 3">CGMCC 1.9156</strain>
    </source>
</reference>
<evidence type="ECO:0000313" key="2">
    <source>
        <dbReference type="EMBL" id="SFF48702.1"/>
    </source>
</evidence>
<accession>A0A1I2J1U3</accession>
<proteinExistence type="predicted"/>
<keyword evidence="1" id="KW-0732">Signal</keyword>
<evidence type="ECO:0000256" key="1">
    <source>
        <dbReference type="SAM" id="SignalP"/>
    </source>
</evidence>
<protein>
    <submittedName>
        <fullName evidence="2">Uncharacterized protein</fullName>
    </submittedName>
</protein>
<dbReference type="Proteomes" id="UP000198964">
    <property type="component" value="Unassembled WGS sequence"/>
</dbReference>
<feature type="chain" id="PRO_5011623962" evidence="1">
    <location>
        <begin position="23"/>
        <end position="242"/>
    </location>
</feature>